<dbReference type="EMBL" id="KE344564">
    <property type="protein sequence ID" value="EXB67453.1"/>
    <property type="molecule type" value="Genomic_DNA"/>
</dbReference>
<reference evidence="2" key="1">
    <citation type="submission" date="2013-01" db="EMBL/GenBank/DDBJ databases">
        <title>Draft Genome Sequence of a Mulberry Tree, Morus notabilis C.K. Schneid.</title>
        <authorList>
            <person name="He N."/>
            <person name="Zhao S."/>
        </authorList>
    </citation>
    <scope>NUCLEOTIDE SEQUENCE</scope>
</reference>
<protein>
    <submittedName>
        <fullName evidence="1">Uncharacterized protein</fullName>
    </submittedName>
</protein>
<evidence type="ECO:0000313" key="2">
    <source>
        <dbReference type="Proteomes" id="UP000030645"/>
    </source>
</evidence>
<evidence type="ECO:0000313" key="1">
    <source>
        <dbReference type="EMBL" id="EXB67453.1"/>
    </source>
</evidence>
<gene>
    <name evidence="1" type="ORF">L484_009533</name>
</gene>
<dbReference type="Proteomes" id="UP000030645">
    <property type="component" value="Unassembled WGS sequence"/>
</dbReference>
<keyword evidence="2" id="KW-1185">Reference proteome</keyword>
<accession>W9R496</accession>
<dbReference type="AlphaFoldDB" id="W9R496"/>
<sequence length="95" mass="10820">MSENLRSLRFLGAGPKNSCLRRGNATLSILTMLCRCSPSYAWKSQRDTKFGKMWRLFSGSSANPEKYNHRIKTKYCKKGGGNEFTCKSKNFILTN</sequence>
<organism evidence="1 2">
    <name type="scientific">Morus notabilis</name>
    <dbReference type="NCBI Taxonomy" id="981085"/>
    <lineage>
        <taxon>Eukaryota</taxon>
        <taxon>Viridiplantae</taxon>
        <taxon>Streptophyta</taxon>
        <taxon>Embryophyta</taxon>
        <taxon>Tracheophyta</taxon>
        <taxon>Spermatophyta</taxon>
        <taxon>Magnoliopsida</taxon>
        <taxon>eudicotyledons</taxon>
        <taxon>Gunneridae</taxon>
        <taxon>Pentapetalae</taxon>
        <taxon>rosids</taxon>
        <taxon>fabids</taxon>
        <taxon>Rosales</taxon>
        <taxon>Moraceae</taxon>
        <taxon>Moreae</taxon>
        <taxon>Morus</taxon>
    </lineage>
</organism>
<proteinExistence type="predicted"/>
<name>W9R496_9ROSA</name>